<gene>
    <name evidence="5" type="primary">LOC106161600</name>
</gene>
<feature type="compositionally biased region" description="Basic and acidic residues" evidence="1">
    <location>
        <begin position="261"/>
        <end position="276"/>
    </location>
</feature>
<dbReference type="AlphaFoldDB" id="A0A1S3I726"/>
<accession>A0A1S3I726</accession>
<name>A0A1S3I726_LINAN</name>
<dbReference type="KEGG" id="lak:106161600"/>
<dbReference type="InterPro" id="IPR050111">
    <property type="entry name" value="C-type_lectin/snaclec_domain"/>
</dbReference>
<feature type="region of interest" description="Disordered" evidence="1">
    <location>
        <begin position="261"/>
        <end position="316"/>
    </location>
</feature>
<dbReference type="Proteomes" id="UP000085678">
    <property type="component" value="Unplaced"/>
</dbReference>
<reference evidence="5" key="1">
    <citation type="submission" date="2025-08" db="UniProtKB">
        <authorList>
            <consortium name="RefSeq"/>
        </authorList>
    </citation>
    <scope>IDENTIFICATION</scope>
    <source>
        <tissue evidence="5">Gonads</tissue>
    </source>
</reference>
<evidence type="ECO:0000313" key="4">
    <source>
        <dbReference type="Proteomes" id="UP000085678"/>
    </source>
</evidence>
<dbReference type="SMART" id="SM00034">
    <property type="entry name" value="CLECT"/>
    <property type="match status" value="1"/>
</dbReference>
<keyword evidence="2" id="KW-0732">Signal</keyword>
<sequence>MEYRHCRRLVLIVIVSTLSRTFASNHLTNKQTSYMSKSSGRNTENAVLKENLNREQTGKFRVFDSKESNSTYRGTTKDIVLNDEDSNDASGDEADIQTAASGFDLASHTLKEIIHKVHRIEQLEESQEKKLDNIFAFLAQLDLALSDIRDQISDLPLDVMQILNAKNIINTAIVSVPVDNKRQELRRPRTQSVLQLQQTSSETKAKFGVVPALSESEKLSNVDVSITTTAASATSTETSPSPAVKYRSSIYHLLRQKETERLQHKDENRRQPHEVVEQQQQQKHQHKQLRNLVRNSPVDQLGSGSSSTRHGHRTYTSPIATGTRRAQRRRLITKFGSREAASTLRSREEKHLSECPKGYDLRYGKSCYYVSPRYSYTFAWEQARAQCTALEGSLLSVETWDEHQFLKTHLKDRERYGYVWWTSGKYWPPTQLFIWTANANRVTYADWAQNEPKVRENRCITMWSGLRFKFYTTPCDVLIATAFICEVHLN</sequence>
<keyword evidence="4" id="KW-1185">Reference proteome</keyword>
<dbReference type="PANTHER" id="PTHR22803">
    <property type="entry name" value="MANNOSE, PHOSPHOLIPASE, LECTIN RECEPTOR RELATED"/>
    <property type="match status" value="1"/>
</dbReference>
<evidence type="ECO:0000256" key="2">
    <source>
        <dbReference type="SAM" id="SignalP"/>
    </source>
</evidence>
<dbReference type="InterPro" id="IPR001304">
    <property type="entry name" value="C-type_lectin-like"/>
</dbReference>
<proteinExistence type="predicted"/>
<evidence type="ECO:0000313" key="5">
    <source>
        <dbReference type="RefSeq" id="XP_013394057.1"/>
    </source>
</evidence>
<dbReference type="SUPFAM" id="SSF56436">
    <property type="entry name" value="C-type lectin-like"/>
    <property type="match status" value="1"/>
</dbReference>
<dbReference type="Pfam" id="PF00059">
    <property type="entry name" value="Lectin_C"/>
    <property type="match status" value="1"/>
</dbReference>
<feature type="domain" description="C-type lectin" evidence="3">
    <location>
        <begin position="363"/>
        <end position="476"/>
    </location>
</feature>
<organism evidence="4 5">
    <name type="scientific">Lingula anatina</name>
    <name type="common">Brachiopod</name>
    <name type="synonym">Lingula unguis</name>
    <dbReference type="NCBI Taxonomy" id="7574"/>
    <lineage>
        <taxon>Eukaryota</taxon>
        <taxon>Metazoa</taxon>
        <taxon>Spiralia</taxon>
        <taxon>Lophotrochozoa</taxon>
        <taxon>Brachiopoda</taxon>
        <taxon>Linguliformea</taxon>
        <taxon>Lingulata</taxon>
        <taxon>Lingulida</taxon>
        <taxon>Linguloidea</taxon>
        <taxon>Lingulidae</taxon>
        <taxon>Lingula</taxon>
    </lineage>
</organism>
<dbReference type="InterPro" id="IPR016186">
    <property type="entry name" value="C-type_lectin-like/link_sf"/>
</dbReference>
<dbReference type="GeneID" id="106161600"/>
<feature type="chain" id="PRO_5010211783" evidence="2">
    <location>
        <begin position="24"/>
        <end position="490"/>
    </location>
</feature>
<evidence type="ECO:0000259" key="3">
    <source>
        <dbReference type="PROSITE" id="PS50041"/>
    </source>
</evidence>
<evidence type="ECO:0000256" key="1">
    <source>
        <dbReference type="SAM" id="MobiDB-lite"/>
    </source>
</evidence>
<protein>
    <submittedName>
        <fullName evidence="5">Uncharacterized protein LOC106161600</fullName>
    </submittedName>
</protein>
<feature type="signal peptide" evidence="2">
    <location>
        <begin position="1"/>
        <end position="23"/>
    </location>
</feature>
<dbReference type="OrthoDB" id="7773875at2759"/>
<dbReference type="Gene3D" id="3.10.100.10">
    <property type="entry name" value="Mannose-Binding Protein A, subunit A"/>
    <property type="match status" value="1"/>
</dbReference>
<dbReference type="InParanoid" id="A0A1S3I726"/>
<dbReference type="InterPro" id="IPR016187">
    <property type="entry name" value="CTDL_fold"/>
</dbReference>
<dbReference type="RefSeq" id="XP_013394057.1">
    <property type="nucleotide sequence ID" value="XM_013538603.1"/>
</dbReference>
<dbReference type="CDD" id="cd00037">
    <property type="entry name" value="CLECT"/>
    <property type="match status" value="1"/>
</dbReference>
<dbReference type="PROSITE" id="PS50041">
    <property type="entry name" value="C_TYPE_LECTIN_2"/>
    <property type="match status" value="1"/>
</dbReference>